<reference evidence="2" key="1">
    <citation type="submission" date="2022-11" db="UniProtKB">
        <authorList>
            <consortium name="WormBaseParasite"/>
        </authorList>
    </citation>
    <scope>IDENTIFICATION</scope>
</reference>
<protein>
    <submittedName>
        <fullName evidence="2">Uncharacterized protein</fullName>
    </submittedName>
</protein>
<evidence type="ECO:0000313" key="2">
    <source>
        <dbReference type="WBParaSite" id="nRc.2.0.1.t10265-RA"/>
    </source>
</evidence>
<name>A0A915I7X9_ROMCU</name>
<keyword evidence="1" id="KW-1185">Reference proteome</keyword>
<accession>A0A915I7X9</accession>
<dbReference type="WBParaSite" id="nRc.2.0.1.t10265-RA">
    <property type="protein sequence ID" value="nRc.2.0.1.t10265-RA"/>
    <property type="gene ID" value="nRc.2.0.1.g10265"/>
</dbReference>
<sequence length="64" mass="7102">MECKIDVSYCKQDVVKNITEKYDVNHVTLGEIPRHVTIYDDNTKLGIGSTAGTTKILDETTTAN</sequence>
<dbReference type="Proteomes" id="UP000887565">
    <property type="component" value="Unplaced"/>
</dbReference>
<organism evidence="1 2">
    <name type="scientific">Romanomermis culicivorax</name>
    <name type="common">Nematode worm</name>
    <dbReference type="NCBI Taxonomy" id="13658"/>
    <lineage>
        <taxon>Eukaryota</taxon>
        <taxon>Metazoa</taxon>
        <taxon>Ecdysozoa</taxon>
        <taxon>Nematoda</taxon>
        <taxon>Enoplea</taxon>
        <taxon>Dorylaimia</taxon>
        <taxon>Mermithida</taxon>
        <taxon>Mermithoidea</taxon>
        <taxon>Mermithidae</taxon>
        <taxon>Romanomermis</taxon>
    </lineage>
</organism>
<evidence type="ECO:0000313" key="1">
    <source>
        <dbReference type="Proteomes" id="UP000887565"/>
    </source>
</evidence>
<proteinExistence type="predicted"/>
<dbReference type="AlphaFoldDB" id="A0A915I7X9"/>